<keyword evidence="1" id="KW-1133">Transmembrane helix</keyword>
<dbReference type="Proteomes" id="UP000258707">
    <property type="component" value="Plasmid pAArc1-02"/>
</dbReference>
<dbReference type="Pfam" id="PF20108">
    <property type="entry name" value="DUF6498"/>
    <property type="match status" value="1"/>
</dbReference>
<sequence length="241" mass="27008">MVFSVVVSQIHKINSHPLSRLRVHPSWKRAEWSFVGVLLANLASLAVIWWSDWQVHALLIVYWLEAGVVGGVYVQKISRAEGTDDPESIRAFWNIAGEPPRSYIGKPKGDILGALLEQYVVIWLLLGLFVAGPLVGALEIEPASPLTVVLIAVSLVVSHIYSYWAEYLGNREYERRGPVSLLVEPAARFVALFGVVFIGGLTAHLTQEPLGVVVVLIFFKTCADLFQHRRERKRVLRTHEH</sequence>
<protein>
    <submittedName>
        <fullName evidence="2">Uncharacterized protein</fullName>
    </submittedName>
</protein>
<proteinExistence type="predicted"/>
<feature type="transmembrane region" description="Helical" evidence="1">
    <location>
        <begin position="143"/>
        <end position="164"/>
    </location>
</feature>
<feature type="transmembrane region" description="Helical" evidence="1">
    <location>
        <begin position="56"/>
        <end position="74"/>
    </location>
</feature>
<keyword evidence="2" id="KW-0614">Plasmid</keyword>
<evidence type="ECO:0000313" key="3">
    <source>
        <dbReference type="Proteomes" id="UP000258707"/>
    </source>
</evidence>
<dbReference type="AlphaFoldDB" id="A0A346P9P7"/>
<feature type="transmembrane region" description="Helical" evidence="1">
    <location>
        <begin position="209"/>
        <end position="226"/>
    </location>
</feature>
<feature type="transmembrane region" description="Helical" evidence="1">
    <location>
        <begin position="111"/>
        <end position="131"/>
    </location>
</feature>
<name>A0A346P9P7_9EURY</name>
<reference evidence="2 3" key="1">
    <citation type="submission" date="2017-10" db="EMBL/GenBank/DDBJ databases">
        <title>Phenotypic and genomic properties of facultatively anaerobic sulfur-reducing natronoarchaea from hypersaline soda lakes.</title>
        <authorList>
            <person name="Sorokin D.Y."/>
            <person name="Kublanov I.V."/>
            <person name="Roman P."/>
            <person name="Sinninghe Damste J.S."/>
            <person name="Golyshin P.N."/>
            <person name="Rojo D."/>
            <person name="Ciordia S."/>
            <person name="Mena Md.C."/>
            <person name="Ferrer M."/>
            <person name="Messina E."/>
            <person name="Smedile F."/>
            <person name="La Spada G."/>
            <person name="La Cono V."/>
            <person name="Yakimov M.M."/>
        </authorList>
    </citation>
    <scope>NUCLEOTIDE SEQUENCE [LARGE SCALE GENOMIC DNA]</scope>
    <source>
        <strain evidence="2 3">AArc1</strain>
        <plasmid evidence="3">paarc1-02</plasmid>
    </source>
</reference>
<gene>
    <name evidence="2" type="ORF">AArc1_5041</name>
</gene>
<dbReference type="EMBL" id="CP024046">
    <property type="protein sequence ID" value="AXR76242.1"/>
    <property type="molecule type" value="Genomic_DNA"/>
</dbReference>
<feature type="transmembrane region" description="Helical" evidence="1">
    <location>
        <begin position="185"/>
        <end position="203"/>
    </location>
</feature>
<organism evidence="2 3">
    <name type="scientific">Natrarchaeobaculum sulfurireducens</name>
    <dbReference type="NCBI Taxonomy" id="2044521"/>
    <lineage>
        <taxon>Archaea</taxon>
        <taxon>Methanobacteriati</taxon>
        <taxon>Methanobacteriota</taxon>
        <taxon>Stenosarchaea group</taxon>
        <taxon>Halobacteria</taxon>
        <taxon>Halobacteriales</taxon>
        <taxon>Natrialbaceae</taxon>
        <taxon>Natrarchaeobaculum</taxon>
    </lineage>
</organism>
<accession>A0A346P9P7</accession>
<dbReference type="KEGG" id="nan:AArc1_5041"/>
<evidence type="ECO:0000313" key="2">
    <source>
        <dbReference type="EMBL" id="AXR76242.1"/>
    </source>
</evidence>
<dbReference type="InterPro" id="IPR045466">
    <property type="entry name" value="DUF6498"/>
</dbReference>
<geneLocation type="plasmid" evidence="3">
    <name>paarc1-02</name>
</geneLocation>
<feature type="transmembrane region" description="Helical" evidence="1">
    <location>
        <begin position="30"/>
        <end position="50"/>
    </location>
</feature>
<evidence type="ECO:0000256" key="1">
    <source>
        <dbReference type="SAM" id="Phobius"/>
    </source>
</evidence>
<keyword evidence="1" id="KW-0472">Membrane</keyword>
<keyword evidence="1" id="KW-0812">Transmembrane</keyword>